<organism evidence="1 2">
    <name type="scientific">Acidithrix ferrooxidans</name>
    <dbReference type="NCBI Taxonomy" id="1280514"/>
    <lineage>
        <taxon>Bacteria</taxon>
        <taxon>Bacillati</taxon>
        <taxon>Actinomycetota</taxon>
        <taxon>Acidimicrobiia</taxon>
        <taxon>Acidimicrobiales</taxon>
        <taxon>Acidimicrobiaceae</taxon>
        <taxon>Acidithrix</taxon>
    </lineage>
</organism>
<keyword evidence="2" id="KW-1185">Reference proteome</keyword>
<reference evidence="1 2" key="1">
    <citation type="submission" date="2015-01" db="EMBL/GenBank/DDBJ databases">
        <title>Draft genome of the acidophilic iron oxidizer Acidithrix ferrooxidans strain Py-F3.</title>
        <authorList>
            <person name="Poehlein A."/>
            <person name="Eisen S."/>
            <person name="Schloemann M."/>
            <person name="Johnson B.D."/>
            <person name="Daniel R."/>
            <person name="Muehling M."/>
        </authorList>
    </citation>
    <scope>NUCLEOTIDE SEQUENCE [LARGE SCALE GENOMIC DNA]</scope>
    <source>
        <strain evidence="1 2">Py-F3</strain>
    </source>
</reference>
<dbReference type="Proteomes" id="UP000032360">
    <property type="component" value="Unassembled WGS sequence"/>
</dbReference>
<dbReference type="Gene3D" id="2.60.40.420">
    <property type="entry name" value="Cupredoxins - blue copper proteins"/>
    <property type="match status" value="1"/>
</dbReference>
<accession>A0A0D8HFP0</accession>
<comment type="caution">
    <text evidence="1">The sequence shown here is derived from an EMBL/GenBank/DDBJ whole genome shotgun (WGS) entry which is preliminary data.</text>
</comment>
<name>A0A0D8HFP0_9ACTN</name>
<evidence type="ECO:0000313" key="1">
    <source>
        <dbReference type="EMBL" id="KJF16785.1"/>
    </source>
</evidence>
<gene>
    <name evidence="1" type="ORF">AXFE_23640</name>
</gene>
<dbReference type="EMBL" id="JXYS01000074">
    <property type="protein sequence ID" value="KJF16785.1"/>
    <property type="molecule type" value="Genomic_DNA"/>
</dbReference>
<proteinExistence type="predicted"/>
<sequence>MSKGARAGALLVSFAALLGLIVFAVAGYLRSTPPTVSATPSSTPGVVNLVMQTDGAVGVGPHPSWVGYFIQDANGAWHQTTLIQLPTHSTVHVTLYEYDSGGNLRNTVWSKIQGTVGNIAYVNGVAENIVNPNSNTGNGIAHTFNVPGLGINVPMYGVSSTAKNFCNAGPCNLSEAHTTITFQFHTGGVGSYRWQCFVPCGLGYVDGNGGPMQNIGYMAGFLKVV</sequence>
<dbReference type="InterPro" id="IPR008972">
    <property type="entry name" value="Cupredoxin"/>
</dbReference>
<dbReference type="STRING" id="1280514.AXFE_23640"/>
<dbReference type="RefSeq" id="WP_052605974.1">
    <property type="nucleotide sequence ID" value="NZ_JXYS01000074.1"/>
</dbReference>
<evidence type="ECO:0000313" key="2">
    <source>
        <dbReference type="Proteomes" id="UP000032360"/>
    </source>
</evidence>
<protein>
    <submittedName>
        <fullName evidence="1">Uncharacterized protein</fullName>
    </submittedName>
</protein>
<dbReference type="AlphaFoldDB" id="A0A0D8HFP0"/>
<dbReference type="OrthoDB" id="5243063at2"/>